<dbReference type="Gene3D" id="3.30.40.10">
    <property type="entry name" value="Zinc/RING finger domain, C3HC4 (zinc finger)"/>
    <property type="match status" value="1"/>
</dbReference>
<sequence length="372" mass="41251">MSHKVCWLSIDPVRRKVDIYPKAISVRLEKSFSERDPWAPSACILGSDFFNATVHFHPSGSCYQTTPGMSMGRAGFKQPGYRSVKRCIQHATDTTVLVYSKQVHGEWRIAASEEESDIRFSESVPAEAWIEAEAASANLADFKPWKGDDLTSNAWDASVVVWQWCHGVPERQGNLLTLGDEWWCPYLATTNAQIEEAFKAQADHVELSLASLDRRLRIDLAGDQSFALQRDEANNKERAVRRVIKTVQEVKVMLDRMTTPPVDISELVASLPAGDVPHHFYCAITQDIMQDPVKTSDGHTYDRSAILRWFEHAVTSPLTGLPLASTNLEPNTELRMQINDFVSNLTTAAQPAATAATTADAMASAVGSMTLN</sequence>
<dbReference type="PANTHER" id="PTHR46573">
    <property type="entry name" value="WD REPEAT, SAM AND U-BOX DOMAIN-CONTAINING PROTEIN 1"/>
    <property type="match status" value="1"/>
</dbReference>
<dbReference type="PROSITE" id="PS51698">
    <property type="entry name" value="U_BOX"/>
    <property type="match status" value="1"/>
</dbReference>
<gene>
    <name evidence="3" type="ORF">CBRE1094_LOCUS35507</name>
    <name evidence="4" type="ORF">CBRE1094_LOCUS35508</name>
</gene>
<evidence type="ECO:0000259" key="1">
    <source>
        <dbReference type="PROSITE" id="PS50918"/>
    </source>
</evidence>
<organism evidence="3">
    <name type="scientific">Haptolina brevifila</name>
    <dbReference type="NCBI Taxonomy" id="156173"/>
    <lineage>
        <taxon>Eukaryota</taxon>
        <taxon>Haptista</taxon>
        <taxon>Haptophyta</taxon>
        <taxon>Prymnesiophyceae</taxon>
        <taxon>Prymnesiales</taxon>
        <taxon>Prymnesiaceae</taxon>
        <taxon>Haptolina</taxon>
    </lineage>
</organism>
<dbReference type="InterPro" id="IPR052085">
    <property type="entry name" value="WD-SAM-U-box"/>
</dbReference>
<dbReference type="GO" id="GO:0004842">
    <property type="term" value="F:ubiquitin-protein transferase activity"/>
    <property type="evidence" value="ECO:0007669"/>
    <property type="project" value="InterPro"/>
</dbReference>
<feature type="domain" description="WWE" evidence="1">
    <location>
        <begin position="148"/>
        <end position="242"/>
    </location>
</feature>
<dbReference type="AlphaFoldDB" id="A0A6U7KI92"/>
<proteinExistence type="predicted"/>
<dbReference type="Pfam" id="PF04564">
    <property type="entry name" value="U-box"/>
    <property type="match status" value="1"/>
</dbReference>
<reference evidence="3" key="1">
    <citation type="submission" date="2021-01" db="EMBL/GenBank/DDBJ databases">
        <authorList>
            <person name="Corre E."/>
            <person name="Pelletier E."/>
            <person name="Niang G."/>
            <person name="Scheremetjew M."/>
            <person name="Finn R."/>
            <person name="Kale V."/>
            <person name="Holt S."/>
            <person name="Cochrane G."/>
            <person name="Meng A."/>
            <person name="Brown T."/>
            <person name="Cohen L."/>
        </authorList>
    </citation>
    <scope>NUCLEOTIDE SEQUENCE</scope>
    <source>
        <strain evidence="3">UTEX LB 985</strain>
    </source>
</reference>
<dbReference type="Gene3D" id="3.30.720.50">
    <property type="match status" value="1"/>
</dbReference>
<dbReference type="SUPFAM" id="SSF57850">
    <property type="entry name" value="RING/U-box"/>
    <property type="match status" value="1"/>
</dbReference>
<dbReference type="PANTHER" id="PTHR46573:SF1">
    <property type="entry name" value="WD REPEAT, SAM AND U-BOX DOMAIN-CONTAINING PROTEIN 1"/>
    <property type="match status" value="1"/>
</dbReference>
<evidence type="ECO:0000313" key="4">
    <source>
        <dbReference type="EMBL" id="CAD9524068.1"/>
    </source>
</evidence>
<evidence type="ECO:0000259" key="2">
    <source>
        <dbReference type="PROSITE" id="PS51698"/>
    </source>
</evidence>
<dbReference type="InterPro" id="IPR037197">
    <property type="entry name" value="WWE_dom_sf"/>
</dbReference>
<evidence type="ECO:0008006" key="5">
    <source>
        <dbReference type="Google" id="ProtNLM"/>
    </source>
</evidence>
<evidence type="ECO:0000313" key="3">
    <source>
        <dbReference type="EMBL" id="CAD9524066.1"/>
    </source>
</evidence>
<dbReference type="PROSITE" id="PS50918">
    <property type="entry name" value="WWE"/>
    <property type="match status" value="1"/>
</dbReference>
<dbReference type="CDD" id="cd16655">
    <property type="entry name" value="RING-Ubox_WDSUB1-like"/>
    <property type="match status" value="1"/>
</dbReference>
<dbReference type="SMART" id="SM00504">
    <property type="entry name" value="Ubox"/>
    <property type="match status" value="1"/>
</dbReference>
<accession>A0A6U7KI92</accession>
<protein>
    <recommendedName>
        <fullName evidence="5">U-box domain-containing protein</fullName>
    </recommendedName>
</protein>
<dbReference type="EMBL" id="HBGU01065198">
    <property type="protein sequence ID" value="CAD9524068.1"/>
    <property type="molecule type" value="Transcribed_RNA"/>
</dbReference>
<dbReference type="SUPFAM" id="SSF117839">
    <property type="entry name" value="WWE domain"/>
    <property type="match status" value="1"/>
</dbReference>
<dbReference type="InterPro" id="IPR003613">
    <property type="entry name" value="Ubox_domain"/>
</dbReference>
<dbReference type="InterPro" id="IPR004170">
    <property type="entry name" value="WWE_dom"/>
</dbReference>
<dbReference type="EMBL" id="HBGU01065197">
    <property type="protein sequence ID" value="CAD9524066.1"/>
    <property type="molecule type" value="Transcribed_RNA"/>
</dbReference>
<dbReference type="Pfam" id="PF02825">
    <property type="entry name" value="WWE"/>
    <property type="match status" value="1"/>
</dbReference>
<name>A0A6U7KI92_9EUKA</name>
<dbReference type="InterPro" id="IPR013083">
    <property type="entry name" value="Znf_RING/FYVE/PHD"/>
</dbReference>
<dbReference type="GO" id="GO:0016567">
    <property type="term" value="P:protein ubiquitination"/>
    <property type="evidence" value="ECO:0007669"/>
    <property type="project" value="InterPro"/>
</dbReference>
<feature type="domain" description="U-box" evidence="2">
    <location>
        <begin position="275"/>
        <end position="348"/>
    </location>
</feature>